<dbReference type="PROSITE" id="PS51755">
    <property type="entry name" value="OMPR_PHOB"/>
    <property type="match status" value="1"/>
</dbReference>
<feature type="modified residue" description="4-aspartylphosphate" evidence="6">
    <location>
        <position position="54"/>
    </location>
</feature>
<dbReference type="PANTHER" id="PTHR48111">
    <property type="entry name" value="REGULATOR OF RPOS"/>
    <property type="match status" value="1"/>
</dbReference>
<evidence type="ECO:0000256" key="5">
    <source>
        <dbReference type="ARBA" id="ARBA00023163"/>
    </source>
</evidence>
<feature type="DNA-binding region" description="OmpR/PhoB-type" evidence="7">
    <location>
        <begin position="128"/>
        <end position="227"/>
    </location>
</feature>
<dbReference type="PANTHER" id="PTHR48111:SF40">
    <property type="entry name" value="PHOSPHATE REGULON TRANSCRIPTIONAL REGULATORY PROTEIN PHOB"/>
    <property type="match status" value="1"/>
</dbReference>
<feature type="domain" description="Response regulatory" evidence="8">
    <location>
        <begin position="5"/>
        <end position="118"/>
    </location>
</feature>
<feature type="domain" description="OmpR/PhoB-type" evidence="9">
    <location>
        <begin position="128"/>
        <end position="227"/>
    </location>
</feature>
<evidence type="ECO:0000256" key="2">
    <source>
        <dbReference type="ARBA" id="ARBA00023012"/>
    </source>
</evidence>
<evidence type="ECO:0000256" key="7">
    <source>
        <dbReference type="PROSITE-ProRule" id="PRU01091"/>
    </source>
</evidence>
<dbReference type="InterPro" id="IPR039420">
    <property type="entry name" value="WalR-like"/>
</dbReference>
<evidence type="ECO:0000313" key="10">
    <source>
        <dbReference type="EMBL" id="UQZ86063.1"/>
    </source>
</evidence>
<dbReference type="CDD" id="cd00383">
    <property type="entry name" value="trans_reg_C"/>
    <property type="match status" value="1"/>
</dbReference>
<dbReference type="Pfam" id="PF00072">
    <property type="entry name" value="Response_reg"/>
    <property type="match status" value="1"/>
</dbReference>
<name>A0ABY4RVL6_9BACL</name>
<reference evidence="10" key="2">
    <citation type="journal article" date="2021" name="J Anim Sci Technol">
        <title>Complete genome sequence of Paenibacillus konkukensis sp. nov. SK3146 as a potential probiotic strain.</title>
        <authorList>
            <person name="Jung H.I."/>
            <person name="Park S."/>
            <person name="Niu K.M."/>
            <person name="Lee S.W."/>
            <person name="Kothari D."/>
            <person name="Yi K.J."/>
            <person name="Kim S.K."/>
        </authorList>
    </citation>
    <scope>NUCLEOTIDE SEQUENCE</scope>
    <source>
        <strain evidence="10">SK3146</strain>
    </source>
</reference>
<dbReference type="SUPFAM" id="SSF46894">
    <property type="entry name" value="C-terminal effector domain of the bipartite response regulators"/>
    <property type="match status" value="1"/>
</dbReference>
<dbReference type="Proteomes" id="UP001057134">
    <property type="component" value="Chromosome"/>
</dbReference>
<keyword evidence="2" id="KW-0902">Two-component regulatory system</keyword>
<gene>
    <name evidence="10" type="primary">yycF_5</name>
    <name evidence="10" type="ORF">SK3146_05355</name>
</gene>
<reference evidence="10" key="1">
    <citation type="submission" date="2018-02" db="EMBL/GenBank/DDBJ databases">
        <authorList>
            <person name="Kim S.-K."/>
            <person name="Jung H.-I."/>
            <person name="Lee S.-W."/>
        </authorList>
    </citation>
    <scope>NUCLEOTIDE SEQUENCE</scope>
    <source>
        <strain evidence="10">SK3146</strain>
    </source>
</reference>
<evidence type="ECO:0000256" key="3">
    <source>
        <dbReference type="ARBA" id="ARBA00023015"/>
    </source>
</evidence>
<evidence type="ECO:0000259" key="8">
    <source>
        <dbReference type="PROSITE" id="PS50110"/>
    </source>
</evidence>
<dbReference type="InterPro" id="IPR016032">
    <property type="entry name" value="Sig_transdc_resp-reg_C-effctor"/>
</dbReference>
<dbReference type="Gene3D" id="3.40.50.2300">
    <property type="match status" value="1"/>
</dbReference>
<keyword evidence="1 6" id="KW-0597">Phosphoprotein</keyword>
<evidence type="ECO:0000256" key="4">
    <source>
        <dbReference type="ARBA" id="ARBA00023125"/>
    </source>
</evidence>
<sequence length="232" mass="26465">MAEQTILVVEDDEEIRDIIRVYLEAHQFRVIGAGRGDEAVRLVETMQPDLLILDVLLPGKDGFEVCKEVRAMSSAPILFLSCKKDEQDKITGLELGGDDYITKPFSPNELIARVKANLRRPHLSGEAPNRMRFGAVELDPVSRSVTVNRSEVTLSRKEFDLLYYLARHPGRTVTHEELFREIWDQEMINDTRTIIVHVSNLRKKIETDPANPKHIINVHGVGYKFILPLQKV</sequence>
<dbReference type="RefSeq" id="WP_249861631.1">
    <property type="nucleotide sequence ID" value="NZ_CP027059.1"/>
</dbReference>
<keyword evidence="4 7" id="KW-0238">DNA-binding</keyword>
<dbReference type="Pfam" id="PF00486">
    <property type="entry name" value="Trans_reg_C"/>
    <property type="match status" value="1"/>
</dbReference>
<dbReference type="InterPro" id="IPR001789">
    <property type="entry name" value="Sig_transdc_resp-reg_receiver"/>
</dbReference>
<dbReference type="SMART" id="SM00448">
    <property type="entry name" value="REC"/>
    <property type="match status" value="1"/>
</dbReference>
<dbReference type="InterPro" id="IPR001867">
    <property type="entry name" value="OmpR/PhoB-type_DNA-bd"/>
</dbReference>
<keyword evidence="11" id="KW-1185">Reference proteome</keyword>
<evidence type="ECO:0000256" key="6">
    <source>
        <dbReference type="PROSITE-ProRule" id="PRU00169"/>
    </source>
</evidence>
<organism evidence="10 11">
    <name type="scientific">Paenibacillus konkukensis</name>
    <dbReference type="NCBI Taxonomy" id="2020716"/>
    <lineage>
        <taxon>Bacteria</taxon>
        <taxon>Bacillati</taxon>
        <taxon>Bacillota</taxon>
        <taxon>Bacilli</taxon>
        <taxon>Bacillales</taxon>
        <taxon>Paenibacillaceae</taxon>
        <taxon>Paenibacillus</taxon>
    </lineage>
</organism>
<evidence type="ECO:0000259" key="9">
    <source>
        <dbReference type="PROSITE" id="PS51755"/>
    </source>
</evidence>
<dbReference type="EMBL" id="CP027059">
    <property type="protein sequence ID" value="UQZ86063.1"/>
    <property type="molecule type" value="Genomic_DNA"/>
</dbReference>
<keyword evidence="5" id="KW-0804">Transcription</keyword>
<dbReference type="SUPFAM" id="SSF52172">
    <property type="entry name" value="CheY-like"/>
    <property type="match status" value="1"/>
</dbReference>
<dbReference type="InterPro" id="IPR036388">
    <property type="entry name" value="WH-like_DNA-bd_sf"/>
</dbReference>
<evidence type="ECO:0000256" key="1">
    <source>
        <dbReference type="ARBA" id="ARBA00022553"/>
    </source>
</evidence>
<accession>A0ABY4RVL6</accession>
<evidence type="ECO:0000313" key="11">
    <source>
        <dbReference type="Proteomes" id="UP001057134"/>
    </source>
</evidence>
<protein>
    <submittedName>
        <fullName evidence="10">Transcriptional regulatory protein YycF</fullName>
    </submittedName>
</protein>
<dbReference type="PROSITE" id="PS50110">
    <property type="entry name" value="RESPONSE_REGULATORY"/>
    <property type="match status" value="1"/>
</dbReference>
<proteinExistence type="predicted"/>
<dbReference type="Gene3D" id="1.10.10.10">
    <property type="entry name" value="Winged helix-like DNA-binding domain superfamily/Winged helix DNA-binding domain"/>
    <property type="match status" value="1"/>
</dbReference>
<dbReference type="SMART" id="SM00862">
    <property type="entry name" value="Trans_reg_C"/>
    <property type="match status" value="1"/>
</dbReference>
<dbReference type="Gene3D" id="6.10.250.690">
    <property type="match status" value="1"/>
</dbReference>
<keyword evidence="3" id="KW-0805">Transcription regulation</keyword>
<dbReference type="InterPro" id="IPR011006">
    <property type="entry name" value="CheY-like_superfamily"/>
</dbReference>